<dbReference type="Pfam" id="PF21960">
    <property type="entry name" value="RCF1-5-like_lid"/>
    <property type="match status" value="1"/>
</dbReference>
<feature type="domain" description="AAA+ ATPase" evidence="2">
    <location>
        <begin position="45"/>
        <end position="167"/>
    </location>
</feature>
<protein>
    <recommendedName>
        <fullName evidence="2">AAA+ ATPase domain-containing protein</fullName>
    </recommendedName>
</protein>
<dbReference type="NCBIfam" id="NF003229">
    <property type="entry name" value="PRK04195.1-5"/>
    <property type="match status" value="1"/>
</dbReference>
<dbReference type="Gene3D" id="3.40.50.300">
    <property type="entry name" value="P-loop containing nucleotide triphosphate hydrolases"/>
    <property type="match status" value="1"/>
</dbReference>
<dbReference type="SMART" id="SM00382">
    <property type="entry name" value="AAA"/>
    <property type="match status" value="1"/>
</dbReference>
<dbReference type="GO" id="GO:0016887">
    <property type="term" value="F:ATP hydrolysis activity"/>
    <property type="evidence" value="ECO:0007669"/>
    <property type="project" value="InterPro"/>
</dbReference>
<dbReference type="AlphaFoldDB" id="X1ENN2"/>
<dbReference type="PANTHER" id="PTHR23389:SF6">
    <property type="entry name" value="REPLICATION FACTOR C SUBUNIT 1"/>
    <property type="match status" value="1"/>
</dbReference>
<dbReference type="GO" id="GO:0005524">
    <property type="term" value="F:ATP binding"/>
    <property type="evidence" value="ECO:0007669"/>
    <property type="project" value="InterPro"/>
</dbReference>
<name>X1ENN2_9ZZZZ</name>
<dbReference type="GO" id="GO:0006260">
    <property type="term" value="P:DNA replication"/>
    <property type="evidence" value="ECO:0007669"/>
    <property type="project" value="UniProtKB-KW"/>
</dbReference>
<dbReference type="PANTHER" id="PTHR23389">
    <property type="entry name" value="CHROMOSOME TRANSMISSION FIDELITY FACTOR 18"/>
    <property type="match status" value="1"/>
</dbReference>
<reference evidence="3" key="1">
    <citation type="journal article" date="2014" name="Front. Microbiol.">
        <title>High frequency of phylogenetically diverse reductive dehalogenase-homologous genes in deep subseafloor sedimentary metagenomes.</title>
        <authorList>
            <person name="Kawai M."/>
            <person name="Futagami T."/>
            <person name="Toyoda A."/>
            <person name="Takaki Y."/>
            <person name="Nishi S."/>
            <person name="Hori S."/>
            <person name="Arai W."/>
            <person name="Tsubouchi T."/>
            <person name="Morono Y."/>
            <person name="Uchiyama I."/>
            <person name="Ito T."/>
            <person name="Fujiyama A."/>
            <person name="Inagaki F."/>
            <person name="Takami H."/>
        </authorList>
    </citation>
    <scope>NUCLEOTIDE SEQUENCE</scope>
    <source>
        <strain evidence="3">Expedition CK06-06</strain>
    </source>
</reference>
<sequence>MLVNNESLPWPEKHRPRSLDQIVGNLDTISMMKSWILSWKTRIPDKRAILLIGPPGTGKTASIGALANDLDMEIVEFNSSDKRNKDSIETLVWRAASQQTLDGRARIILLDEVDGLSGTSDRGGVGAIVKVIKDSVHPILMTANDPNSPRLKDLYKICHVYNFEPIDSEGMNTILTKIAKMNKAEVSQDVVNQIIENSAGDLRAAISDLETYVKRGTTSQSVESIFRDVRRGTEETLRRFFMTTDSKLSRRILSESELDHGSLILWLEENLHLHFLSPEELDSGFNGLSLADLSLGRIMRNQNWKLLACMYDFLAVGVAGSRTDTPYRKVSYSKPTWPLLVWQGNKSRDKRSDVLTSLSRLAGVSKRRATRTHLDTITEIIGIKPSRIKDYANWLGVDKASLKKRGK</sequence>
<dbReference type="Pfam" id="PF00004">
    <property type="entry name" value="AAA"/>
    <property type="match status" value="1"/>
</dbReference>
<evidence type="ECO:0000259" key="2">
    <source>
        <dbReference type="SMART" id="SM00382"/>
    </source>
</evidence>
<dbReference type="CDD" id="cd00009">
    <property type="entry name" value="AAA"/>
    <property type="match status" value="1"/>
</dbReference>
<accession>X1ENN2</accession>
<dbReference type="InterPro" id="IPR003593">
    <property type="entry name" value="AAA+_ATPase"/>
</dbReference>
<dbReference type="SUPFAM" id="SSF52540">
    <property type="entry name" value="P-loop containing nucleoside triphosphate hydrolases"/>
    <property type="match status" value="1"/>
</dbReference>
<comment type="caution">
    <text evidence="3">The sequence shown here is derived from an EMBL/GenBank/DDBJ whole genome shotgun (WGS) entry which is preliminary data.</text>
</comment>
<dbReference type="Gene3D" id="1.10.8.60">
    <property type="match status" value="1"/>
</dbReference>
<proteinExistence type="predicted"/>
<gene>
    <name evidence="3" type="ORF">S03H2_13094</name>
</gene>
<evidence type="ECO:0000313" key="3">
    <source>
        <dbReference type="EMBL" id="GAH34961.1"/>
    </source>
</evidence>
<dbReference type="EMBL" id="BARU01006651">
    <property type="protein sequence ID" value="GAH34961.1"/>
    <property type="molecule type" value="Genomic_DNA"/>
</dbReference>
<dbReference type="InterPro" id="IPR027417">
    <property type="entry name" value="P-loop_NTPase"/>
</dbReference>
<dbReference type="InterPro" id="IPR003959">
    <property type="entry name" value="ATPase_AAA_core"/>
</dbReference>
<organism evidence="3">
    <name type="scientific">marine sediment metagenome</name>
    <dbReference type="NCBI Taxonomy" id="412755"/>
    <lineage>
        <taxon>unclassified sequences</taxon>
        <taxon>metagenomes</taxon>
        <taxon>ecological metagenomes</taxon>
    </lineage>
</organism>
<keyword evidence="1" id="KW-0235">DNA replication</keyword>
<evidence type="ECO:0000256" key="1">
    <source>
        <dbReference type="ARBA" id="ARBA00022705"/>
    </source>
</evidence>